<evidence type="ECO:0000256" key="7">
    <source>
        <dbReference type="PIRSR" id="PIRSR614186-1"/>
    </source>
</evidence>
<dbReference type="InterPro" id="IPR029058">
    <property type="entry name" value="AB_hydrolase_fold"/>
</dbReference>
<dbReference type="InterPro" id="IPR000801">
    <property type="entry name" value="Esterase-like"/>
</dbReference>
<dbReference type="EMBL" id="JABCQN010000005">
    <property type="protein sequence ID" value="MBF0871399.1"/>
    <property type="molecule type" value="Genomic_DNA"/>
</dbReference>
<comment type="function">
    <text evidence="8">Serine hydrolase involved in the detoxification of formaldehyde.</text>
</comment>
<sequence length="286" mass="31442">MSSQNPAVETVGQHACCGGSLRVLKHQSEVLDVPATFSIFLPKEALAGQKVPVLHVLAGLTANHETFLIKSNAIRFAADHGIALVAPDTSPRDTGTSGEDDAYDLGSGAGFYVDATAEPWSRHYRMESYIRHELPALTETLFSLDGQRRGIMGHSMGGMGALNQALQYPEFWKTVSAFAPICHPSIIPWGQKAFDAYFGGDPSKWRQCDPTLLLRNGHKHPSTILVDQGLQDQYLSDLRADALVEAAKESGQALEMRHHDVYDHSYWFIQTFIADHLIHHAKGLKA</sequence>
<dbReference type="InterPro" id="IPR014186">
    <property type="entry name" value="S-formylglutathione_hydrol"/>
</dbReference>
<dbReference type="SUPFAM" id="SSF53474">
    <property type="entry name" value="alpha/beta-Hydrolases"/>
    <property type="match status" value="1"/>
</dbReference>
<dbReference type="Pfam" id="PF00756">
    <property type="entry name" value="Esterase"/>
    <property type="match status" value="1"/>
</dbReference>
<keyword evidence="3 8" id="KW-0719">Serine esterase</keyword>
<organism evidence="9 10">
    <name type="scientific">Gluconobacter japonicus</name>
    <dbReference type="NCBI Taxonomy" id="376620"/>
    <lineage>
        <taxon>Bacteria</taxon>
        <taxon>Pseudomonadati</taxon>
        <taxon>Pseudomonadota</taxon>
        <taxon>Alphaproteobacteria</taxon>
        <taxon>Acetobacterales</taxon>
        <taxon>Acetobacteraceae</taxon>
        <taxon>Gluconobacter</taxon>
    </lineage>
</organism>
<evidence type="ECO:0000256" key="4">
    <source>
        <dbReference type="ARBA" id="ARBA00022801"/>
    </source>
</evidence>
<comment type="similarity">
    <text evidence="1 8">Belongs to the esterase D family.</text>
</comment>
<evidence type="ECO:0000256" key="1">
    <source>
        <dbReference type="ARBA" id="ARBA00005622"/>
    </source>
</evidence>
<keyword evidence="4 8" id="KW-0378">Hydrolase</keyword>
<evidence type="ECO:0000256" key="3">
    <source>
        <dbReference type="ARBA" id="ARBA00022487"/>
    </source>
</evidence>
<dbReference type="Proteomes" id="UP000661006">
    <property type="component" value="Unassembled WGS sequence"/>
</dbReference>
<dbReference type="NCBIfam" id="TIGR02821">
    <property type="entry name" value="fghA_ester_D"/>
    <property type="match status" value="1"/>
</dbReference>
<dbReference type="GO" id="GO:0052689">
    <property type="term" value="F:carboxylic ester hydrolase activity"/>
    <property type="evidence" value="ECO:0007669"/>
    <property type="project" value="UniProtKB-KW"/>
</dbReference>
<dbReference type="PANTHER" id="PTHR10061:SF0">
    <property type="entry name" value="S-FORMYLGLUTATHIONE HYDROLASE"/>
    <property type="match status" value="1"/>
</dbReference>
<dbReference type="GO" id="GO:0046294">
    <property type="term" value="P:formaldehyde catabolic process"/>
    <property type="evidence" value="ECO:0007669"/>
    <property type="project" value="InterPro"/>
</dbReference>
<dbReference type="AlphaFoldDB" id="A0A9Q2INF3"/>
<dbReference type="GO" id="GO:0005829">
    <property type="term" value="C:cytosol"/>
    <property type="evidence" value="ECO:0007669"/>
    <property type="project" value="TreeGrafter"/>
</dbReference>
<dbReference type="PANTHER" id="PTHR10061">
    <property type="entry name" value="S-FORMYLGLUTATHIONE HYDROLASE"/>
    <property type="match status" value="1"/>
</dbReference>
<dbReference type="EC" id="3.1.2.12" evidence="2 6"/>
<dbReference type="Gene3D" id="3.40.50.1820">
    <property type="entry name" value="alpha/beta hydrolase"/>
    <property type="match status" value="1"/>
</dbReference>
<evidence type="ECO:0000256" key="8">
    <source>
        <dbReference type="RuleBase" id="RU363068"/>
    </source>
</evidence>
<accession>A0A9Q2INF3</accession>
<dbReference type="GO" id="GO:0018738">
    <property type="term" value="F:S-formylglutathione hydrolase activity"/>
    <property type="evidence" value="ECO:0007669"/>
    <property type="project" value="UniProtKB-UniRule"/>
</dbReference>
<evidence type="ECO:0000313" key="9">
    <source>
        <dbReference type="EMBL" id="MBF0871399.1"/>
    </source>
</evidence>
<evidence type="ECO:0000313" key="10">
    <source>
        <dbReference type="Proteomes" id="UP000661006"/>
    </source>
</evidence>
<feature type="active site" description="Charge relay system" evidence="7">
    <location>
        <position position="264"/>
    </location>
</feature>
<name>A0A9Q2INF3_GLUJA</name>
<protein>
    <recommendedName>
        <fullName evidence="2 6">S-formylglutathione hydrolase</fullName>
        <ecNumber evidence="2 6">3.1.2.12</ecNumber>
    </recommendedName>
</protein>
<evidence type="ECO:0000256" key="6">
    <source>
        <dbReference type="NCBIfam" id="TIGR02821"/>
    </source>
</evidence>
<reference evidence="9" key="1">
    <citation type="submission" date="2020-04" db="EMBL/GenBank/DDBJ databases">
        <authorList>
            <person name="Sombolestani A."/>
        </authorList>
    </citation>
    <scope>NUCLEOTIDE SEQUENCE</scope>
    <source>
        <strain evidence="9">R71697</strain>
    </source>
</reference>
<comment type="catalytic activity">
    <reaction evidence="5 8">
        <text>S-formylglutathione + H2O = formate + glutathione + H(+)</text>
        <dbReference type="Rhea" id="RHEA:14961"/>
        <dbReference type="ChEBI" id="CHEBI:15377"/>
        <dbReference type="ChEBI" id="CHEBI:15378"/>
        <dbReference type="ChEBI" id="CHEBI:15740"/>
        <dbReference type="ChEBI" id="CHEBI:57688"/>
        <dbReference type="ChEBI" id="CHEBI:57925"/>
        <dbReference type="EC" id="3.1.2.12"/>
    </reaction>
</comment>
<proteinExistence type="inferred from homology"/>
<reference evidence="9" key="2">
    <citation type="submission" date="2020-11" db="EMBL/GenBank/DDBJ databases">
        <title>Description of novel Gluconobacter species.</title>
        <authorList>
            <person name="Cleenwerck I."/>
            <person name="Cnockaert M."/>
            <person name="Borremans W."/>
            <person name="Wieme A.D."/>
            <person name="De Vuyst L."/>
            <person name="Vandamme P."/>
        </authorList>
    </citation>
    <scope>NUCLEOTIDE SEQUENCE</scope>
    <source>
        <strain evidence="9">R71697</strain>
    </source>
</reference>
<gene>
    <name evidence="9" type="primary">fghA</name>
    <name evidence="9" type="ORF">HKD32_11145</name>
</gene>
<dbReference type="RefSeq" id="WP_061931782.1">
    <property type="nucleotide sequence ID" value="NZ_JABCQN010000005.1"/>
</dbReference>
<evidence type="ECO:0000256" key="2">
    <source>
        <dbReference type="ARBA" id="ARBA00012479"/>
    </source>
</evidence>
<feature type="active site" description="Charge relay system" evidence="7">
    <location>
        <position position="232"/>
    </location>
</feature>
<evidence type="ECO:0000256" key="5">
    <source>
        <dbReference type="ARBA" id="ARBA00047590"/>
    </source>
</evidence>
<comment type="caution">
    <text evidence="9">The sequence shown here is derived from an EMBL/GenBank/DDBJ whole genome shotgun (WGS) entry which is preliminary data.</text>
</comment>
<dbReference type="GeneID" id="81475255"/>
<feature type="active site" description="Charge relay system" evidence="7">
    <location>
        <position position="155"/>
    </location>
</feature>